<accession>A0A564YYL6</accession>
<gene>
    <name evidence="2" type="ORF">WMSIL1_LOCUS10508</name>
</gene>
<organism evidence="2 3">
    <name type="scientific">Hymenolepis diminuta</name>
    <name type="common">Rat tapeworm</name>
    <dbReference type="NCBI Taxonomy" id="6216"/>
    <lineage>
        <taxon>Eukaryota</taxon>
        <taxon>Metazoa</taxon>
        <taxon>Spiralia</taxon>
        <taxon>Lophotrochozoa</taxon>
        <taxon>Platyhelminthes</taxon>
        <taxon>Cestoda</taxon>
        <taxon>Eucestoda</taxon>
        <taxon>Cyclophyllidea</taxon>
        <taxon>Hymenolepididae</taxon>
        <taxon>Hymenolepis</taxon>
    </lineage>
</organism>
<dbReference type="Proteomes" id="UP000321570">
    <property type="component" value="Unassembled WGS sequence"/>
</dbReference>
<feature type="compositionally biased region" description="Low complexity" evidence="1">
    <location>
        <begin position="72"/>
        <end position="81"/>
    </location>
</feature>
<proteinExistence type="predicted"/>
<dbReference type="AlphaFoldDB" id="A0A564YYL6"/>
<feature type="region of interest" description="Disordered" evidence="1">
    <location>
        <begin position="68"/>
        <end position="102"/>
    </location>
</feature>
<evidence type="ECO:0000313" key="2">
    <source>
        <dbReference type="EMBL" id="VUZ51704.1"/>
    </source>
</evidence>
<keyword evidence="3" id="KW-1185">Reference proteome</keyword>
<name>A0A564YYL6_HYMDI</name>
<sequence length="187" mass="20227">MADDNTRLSPHMGIRKKRSVQFLVDCHLHDGECSGAGNFAEGSGYSSSHEGDNLSIRSAGSANRALTACPIRSASPRPSSSTGYPDSGDEGEDGSPISISRPANAPEDLAVFDIGLGMIRQHTIYRVQFLIPAAGRLDTEDVELVRSNVVVPEEGKQFKISADIDVIKIEYMKDDSCKFSFLNYSIT</sequence>
<evidence type="ECO:0000313" key="3">
    <source>
        <dbReference type="Proteomes" id="UP000321570"/>
    </source>
</evidence>
<protein>
    <submittedName>
        <fullName evidence="2">Uncharacterized protein</fullName>
    </submittedName>
</protein>
<dbReference type="EMBL" id="CABIJS010000444">
    <property type="protein sequence ID" value="VUZ51704.1"/>
    <property type="molecule type" value="Genomic_DNA"/>
</dbReference>
<reference evidence="2 3" key="1">
    <citation type="submission" date="2019-07" db="EMBL/GenBank/DDBJ databases">
        <authorList>
            <person name="Jastrzebski P J."/>
            <person name="Paukszto L."/>
            <person name="Jastrzebski P J."/>
        </authorList>
    </citation>
    <scope>NUCLEOTIDE SEQUENCE [LARGE SCALE GENOMIC DNA]</scope>
    <source>
        <strain evidence="2 3">WMS-il1</strain>
    </source>
</reference>
<evidence type="ECO:0000256" key="1">
    <source>
        <dbReference type="SAM" id="MobiDB-lite"/>
    </source>
</evidence>